<organism evidence="1 2">
    <name type="scientific">Cirrhinus mrigala</name>
    <name type="common">Mrigala</name>
    <dbReference type="NCBI Taxonomy" id="683832"/>
    <lineage>
        <taxon>Eukaryota</taxon>
        <taxon>Metazoa</taxon>
        <taxon>Chordata</taxon>
        <taxon>Craniata</taxon>
        <taxon>Vertebrata</taxon>
        <taxon>Euteleostomi</taxon>
        <taxon>Actinopterygii</taxon>
        <taxon>Neopterygii</taxon>
        <taxon>Teleostei</taxon>
        <taxon>Ostariophysi</taxon>
        <taxon>Cypriniformes</taxon>
        <taxon>Cyprinidae</taxon>
        <taxon>Labeoninae</taxon>
        <taxon>Labeonini</taxon>
        <taxon>Cirrhinus</taxon>
    </lineage>
</organism>
<dbReference type="Proteomes" id="UP001529510">
    <property type="component" value="Unassembled WGS sequence"/>
</dbReference>
<comment type="caution">
    <text evidence="1">The sequence shown here is derived from an EMBL/GenBank/DDBJ whole genome shotgun (WGS) entry which is preliminary data.</text>
</comment>
<proteinExistence type="predicted"/>
<keyword evidence="2" id="KW-1185">Reference proteome</keyword>
<protein>
    <submittedName>
        <fullName evidence="1">Uncharacterized protein</fullName>
    </submittedName>
</protein>
<accession>A0ABD0MGD5</accession>
<evidence type="ECO:0000313" key="2">
    <source>
        <dbReference type="Proteomes" id="UP001529510"/>
    </source>
</evidence>
<dbReference type="AlphaFoldDB" id="A0ABD0MGD5"/>
<gene>
    <name evidence="1" type="ORF">M9458_056898</name>
</gene>
<evidence type="ECO:0000313" key="1">
    <source>
        <dbReference type="EMBL" id="KAL0147821.1"/>
    </source>
</evidence>
<reference evidence="1 2" key="1">
    <citation type="submission" date="2024-05" db="EMBL/GenBank/DDBJ databases">
        <title>Genome sequencing and assembly of Indian major carp, Cirrhinus mrigala (Hamilton, 1822).</title>
        <authorList>
            <person name="Mohindra V."/>
            <person name="Chowdhury L.M."/>
            <person name="Lal K."/>
            <person name="Jena J.K."/>
        </authorList>
    </citation>
    <scope>NUCLEOTIDE SEQUENCE [LARGE SCALE GENOMIC DNA]</scope>
    <source>
        <strain evidence="1">CM1030</strain>
        <tissue evidence="1">Blood</tissue>
    </source>
</reference>
<dbReference type="EMBL" id="JAMKFB020000722">
    <property type="protein sequence ID" value="KAL0147821.1"/>
    <property type="molecule type" value="Genomic_DNA"/>
</dbReference>
<sequence>ILLASSKCDKRLDQKQCRLRTHYGVSSVSYAKPADLSYDKPASISYAKPADLSYNKPASVSYTMRPTSPMAIIYFPGINYSLV</sequence>
<name>A0ABD0MGD5_CIRMR</name>
<feature type="non-terminal residue" evidence="1">
    <location>
        <position position="1"/>
    </location>
</feature>